<dbReference type="InterPro" id="IPR027417">
    <property type="entry name" value="P-loop_NTPase"/>
</dbReference>
<gene>
    <name evidence="1" type="ORF">HGA13_20025</name>
</gene>
<comment type="caution">
    <text evidence="1">The sequence shown here is derived from an EMBL/GenBank/DDBJ whole genome shotgun (WGS) entry which is preliminary data.</text>
</comment>
<organism evidence="1 2">
    <name type="scientific">Nocardia speluncae</name>
    <dbReference type="NCBI Taxonomy" id="419477"/>
    <lineage>
        <taxon>Bacteria</taxon>
        <taxon>Bacillati</taxon>
        <taxon>Actinomycetota</taxon>
        <taxon>Actinomycetes</taxon>
        <taxon>Mycobacteriales</taxon>
        <taxon>Nocardiaceae</taxon>
        <taxon>Nocardia</taxon>
    </lineage>
</organism>
<protein>
    <recommendedName>
        <fullName evidence="3">AAA domain-containing protein</fullName>
    </recommendedName>
</protein>
<dbReference type="AlphaFoldDB" id="A0A846XGS6"/>
<dbReference type="Pfam" id="PF07931">
    <property type="entry name" value="CPT"/>
    <property type="match status" value="1"/>
</dbReference>
<reference evidence="1 2" key="1">
    <citation type="submission" date="2020-04" db="EMBL/GenBank/DDBJ databases">
        <title>MicrobeNet Type strains.</title>
        <authorList>
            <person name="Nicholson A.C."/>
        </authorList>
    </citation>
    <scope>NUCLEOTIDE SEQUENCE [LARGE SCALE GENOMIC DNA]</scope>
    <source>
        <strain evidence="1 2">DSM 45078</strain>
    </source>
</reference>
<dbReference type="Gene3D" id="3.40.50.300">
    <property type="entry name" value="P-loop containing nucleotide triphosphate hydrolases"/>
    <property type="match status" value="1"/>
</dbReference>
<name>A0A846XGS6_9NOCA</name>
<proteinExistence type="predicted"/>
<dbReference type="Proteomes" id="UP000565715">
    <property type="component" value="Unassembled WGS sequence"/>
</dbReference>
<dbReference type="EMBL" id="JAAXOO010000005">
    <property type="protein sequence ID" value="NKY35338.1"/>
    <property type="molecule type" value="Genomic_DNA"/>
</dbReference>
<dbReference type="SUPFAM" id="SSF52540">
    <property type="entry name" value="P-loop containing nucleoside triphosphate hydrolases"/>
    <property type="match status" value="1"/>
</dbReference>
<dbReference type="RefSeq" id="WP_068042411.1">
    <property type="nucleotide sequence ID" value="NZ_JAAXOO010000005.1"/>
</dbReference>
<keyword evidence="2" id="KW-1185">Reference proteome</keyword>
<sequence>MPNKGLRRRVILLTGTSSSGKTTLARAIQDESDTPFVYWGIDTLFGLVPPIWGGGSYSPLSRRGHFHTVHDPGYTYDMTIDTTTGTPATLARTIL</sequence>
<accession>A0A846XGS6</accession>
<evidence type="ECO:0008006" key="3">
    <source>
        <dbReference type="Google" id="ProtNLM"/>
    </source>
</evidence>
<evidence type="ECO:0000313" key="1">
    <source>
        <dbReference type="EMBL" id="NKY35338.1"/>
    </source>
</evidence>
<evidence type="ECO:0000313" key="2">
    <source>
        <dbReference type="Proteomes" id="UP000565715"/>
    </source>
</evidence>